<accession>A0ABT0C7N4</accession>
<dbReference type="CDD" id="cd02440">
    <property type="entry name" value="AdoMet_MTases"/>
    <property type="match status" value="1"/>
</dbReference>
<dbReference type="Pfam" id="PF13847">
    <property type="entry name" value="Methyltransf_31"/>
    <property type="match status" value="1"/>
</dbReference>
<dbReference type="PANTHER" id="PTHR43464:SF91">
    <property type="entry name" value="SLL0487 PROTEIN"/>
    <property type="match status" value="1"/>
</dbReference>
<dbReference type="InterPro" id="IPR025714">
    <property type="entry name" value="Methyltranfer_dom"/>
</dbReference>
<keyword evidence="3" id="KW-1185">Reference proteome</keyword>
<dbReference type="GO" id="GO:0032259">
    <property type="term" value="P:methylation"/>
    <property type="evidence" value="ECO:0007669"/>
    <property type="project" value="UniProtKB-KW"/>
</dbReference>
<evidence type="ECO:0000313" key="3">
    <source>
        <dbReference type="Proteomes" id="UP000830835"/>
    </source>
</evidence>
<dbReference type="GO" id="GO:0008168">
    <property type="term" value="F:methyltransferase activity"/>
    <property type="evidence" value="ECO:0007669"/>
    <property type="project" value="UniProtKB-KW"/>
</dbReference>
<protein>
    <submittedName>
        <fullName evidence="2">Class I SAM-dependent methyltransferase</fullName>
    </submittedName>
</protein>
<evidence type="ECO:0000313" key="2">
    <source>
        <dbReference type="EMBL" id="MCJ2541801.1"/>
    </source>
</evidence>
<evidence type="ECO:0000259" key="1">
    <source>
        <dbReference type="Pfam" id="PF13847"/>
    </source>
</evidence>
<dbReference type="Gene3D" id="3.40.50.150">
    <property type="entry name" value="Vaccinia Virus protein VP39"/>
    <property type="match status" value="1"/>
</dbReference>
<proteinExistence type="predicted"/>
<name>A0ABT0C7N4_THEVL</name>
<keyword evidence="2" id="KW-0489">Methyltransferase</keyword>
<comment type="caution">
    <text evidence="2">The sequence shown here is derived from an EMBL/GenBank/DDBJ whole genome shotgun (WGS) entry which is preliminary data.</text>
</comment>
<feature type="domain" description="Methyltransferase" evidence="1">
    <location>
        <begin position="65"/>
        <end position="172"/>
    </location>
</feature>
<reference evidence="2" key="1">
    <citation type="submission" date="2021-02" db="EMBL/GenBank/DDBJ databases">
        <title>The CRISPR/cas machinery reduction and long-range gene transfer in the hot spring cyanobacterium Synechococcus.</title>
        <authorList>
            <person name="Dvorak P."/>
            <person name="Jahodarova E."/>
            <person name="Hasler P."/>
            <person name="Poulickova A."/>
        </authorList>
    </citation>
    <scope>NUCLEOTIDE SEQUENCE</scope>
    <source>
        <strain evidence="2">Rupite</strain>
    </source>
</reference>
<keyword evidence="2" id="KW-0808">Transferase</keyword>
<dbReference type="InterPro" id="IPR029063">
    <property type="entry name" value="SAM-dependent_MTases_sf"/>
</dbReference>
<dbReference type="SUPFAM" id="SSF53335">
    <property type="entry name" value="S-adenosyl-L-methionine-dependent methyltransferases"/>
    <property type="match status" value="1"/>
</dbReference>
<dbReference type="EMBL" id="JAFIRA010000003">
    <property type="protein sequence ID" value="MCJ2541801.1"/>
    <property type="molecule type" value="Genomic_DNA"/>
</dbReference>
<dbReference type="Proteomes" id="UP000830835">
    <property type="component" value="Unassembled WGS sequence"/>
</dbReference>
<gene>
    <name evidence="2" type="ORF">JX360_02585</name>
</gene>
<sequence length="442" mass="49719">MGGTVCKEALFVNEADITLAVQAQYETFPYPPVPYDQPFEGFSSLGSYTLAQYARTRTLKEPTGAKFLVAGCGTGWEVHGIAASNPGYASVVGIDISRPSLEIANQRLKHHGLSRCSVQYGDLLDPSTWPEGSFDMISSYGVIHHTADPVKALGNLVSRLAPDGVIALMLYNRSGRWHIYRIRKALELLGITPPATPEKIAFVRQLLNGANPNSLLAKHASANKEYYLQDENIVDNFFHANDIPFDIGEIPGFVAQVGLEFIDVAPHRDDWNAKPLVASTHPEFHQRYETLSRIEQLQVVECLEPLYHTQNLFWCCHQGKKIAHWDPFTAEFFKSSSWQLNPLFIQHGSVRYLDQKIPFSDLLGKLDPNQIPTQKMDIFWQIAQIPGKVITSSRYQVLDLLLPLAQQARSGAEILAEQEERGDHVLNLFRQWEADRLVLRVE</sequence>
<dbReference type="PANTHER" id="PTHR43464">
    <property type="entry name" value="METHYLTRANSFERASE"/>
    <property type="match status" value="1"/>
</dbReference>
<organism evidence="2 3">
    <name type="scientific">Thermostichus vulcanus str. 'Rupite'</name>
    <dbReference type="NCBI Taxonomy" id="2813851"/>
    <lineage>
        <taxon>Bacteria</taxon>
        <taxon>Bacillati</taxon>
        <taxon>Cyanobacteriota</taxon>
        <taxon>Cyanophyceae</taxon>
        <taxon>Thermostichales</taxon>
        <taxon>Thermostichaceae</taxon>
        <taxon>Thermostichus</taxon>
    </lineage>
</organism>